<proteinExistence type="predicted"/>
<sequence>MAIYRKERLEPYLQELEAYYWALRRAVEGVAPNENLAEHYLVNPEQFRREFREVDIDLVLRQIEHFKATAANLKQLRSRAHKLSRQ</sequence>
<keyword evidence="2" id="KW-1185">Reference proteome</keyword>
<evidence type="ECO:0000313" key="1">
    <source>
        <dbReference type="EMBL" id="AFL76209.1"/>
    </source>
</evidence>
<accession>I3YGU1</accession>
<gene>
    <name evidence="1" type="ordered locus">Thivi_4406</name>
</gene>
<dbReference type="HOGENOM" id="CLU_2476691_0_0_6"/>
<dbReference type="RefSeq" id="WP_014780585.1">
    <property type="nucleotide sequence ID" value="NC_018012.1"/>
</dbReference>
<name>I3YGU1_THIV6</name>
<dbReference type="AlphaFoldDB" id="I3YGU1"/>
<organism evidence="1 2">
    <name type="scientific">Thiocystis violascens (strain ATCC 17096 / DSM 198 / 6111)</name>
    <name type="common">Chromatium violascens</name>
    <dbReference type="NCBI Taxonomy" id="765911"/>
    <lineage>
        <taxon>Bacteria</taxon>
        <taxon>Pseudomonadati</taxon>
        <taxon>Pseudomonadota</taxon>
        <taxon>Gammaproteobacteria</taxon>
        <taxon>Chromatiales</taxon>
        <taxon>Chromatiaceae</taxon>
        <taxon>Thiocystis</taxon>
    </lineage>
</organism>
<protein>
    <submittedName>
        <fullName evidence="1">Uncharacterized protein</fullName>
    </submittedName>
</protein>
<dbReference type="Proteomes" id="UP000006062">
    <property type="component" value="Chromosome"/>
</dbReference>
<evidence type="ECO:0000313" key="2">
    <source>
        <dbReference type="Proteomes" id="UP000006062"/>
    </source>
</evidence>
<dbReference type="EMBL" id="CP003154">
    <property type="protein sequence ID" value="AFL76209.1"/>
    <property type="molecule type" value="Genomic_DNA"/>
</dbReference>
<dbReference type="KEGG" id="tvi:Thivi_4406"/>
<dbReference type="eggNOG" id="ENOG502ZGJW">
    <property type="taxonomic scope" value="Bacteria"/>
</dbReference>
<dbReference type="OrthoDB" id="7064583at2"/>
<reference evidence="1 2" key="1">
    <citation type="submission" date="2012-06" db="EMBL/GenBank/DDBJ databases">
        <title>Complete sequence of Thiocystis violascens DSM 198.</title>
        <authorList>
            <consortium name="US DOE Joint Genome Institute"/>
            <person name="Lucas S."/>
            <person name="Han J."/>
            <person name="Lapidus A."/>
            <person name="Cheng J.-F."/>
            <person name="Goodwin L."/>
            <person name="Pitluck S."/>
            <person name="Peters L."/>
            <person name="Ovchinnikova G."/>
            <person name="Teshima H."/>
            <person name="Detter J.C."/>
            <person name="Han C."/>
            <person name="Tapia R."/>
            <person name="Land M."/>
            <person name="Hauser L."/>
            <person name="Kyrpides N."/>
            <person name="Ivanova N."/>
            <person name="Pagani I."/>
            <person name="Vogl K."/>
            <person name="Liu Z."/>
            <person name="Frigaard N.-U."/>
            <person name="Bryant D."/>
            <person name="Woyke T."/>
        </authorList>
    </citation>
    <scope>NUCLEOTIDE SEQUENCE [LARGE SCALE GENOMIC DNA]</scope>
    <source>
        <strain evidence="2">ATCC 17096 / DSM 198 / 6111</strain>
    </source>
</reference>